<evidence type="ECO:0000313" key="2">
    <source>
        <dbReference type="Proteomes" id="UP000182190"/>
    </source>
</evidence>
<keyword evidence="2" id="KW-1185">Reference proteome</keyword>
<comment type="caution">
    <text evidence="1">The sequence shown here is derived from an EMBL/GenBank/DDBJ whole genome shotgun (WGS) entry which is preliminary data.</text>
</comment>
<dbReference type="AlphaFoldDB" id="A0A7Z9DXH8"/>
<organism evidence="1 2">
    <name type="scientific">Planktothrix paucivesiculata PCC 9631</name>
    <dbReference type="NCBI Taxonomy" id="671071"/>
    <lineage>
        <taxon>Bacteria</taxon>
        <taxon>Bacillati</taxon>
        <taxon>Cyanobacteriota</taxon>
        <taxon>Cyanophyceae</taxon>
        <taxon>Oscillatoriophycideae</taxon>
        <taxon>Oscillatoriales</taxon>
        <taxon>Microcoleaceae</taxon>
        <taxon>Planktothrix</taxon>
    </lineage>
</organism>
<accession>A0A7Z9DXH8</accession>
<evidence type="ECO:0008006" key="3">
    <source>
        <dbReference type="Google" id="ProtNLM"/>
    </source>
</evidence>
<dbReference type="RefSeq" id="WP_083616852.1">
    <property type="nucleotide sequence ID" value="NZ_LR734992.1"/>
</dbReference>
<gene>
    <name evidence="1" type="ORF">PL9631_250104</name>
</gene>
<dbReference type="OrthoDB" id="528098at2"/>
<name>A0A7Z9DXH8_9CYAN</name>
<proteinExistence type="predicted"/>
<dbReference type="CDD" id="cd10227">
    <property type="entry name" value="ASKHA_NBD_ParM-like"/>
    <property type="match status" value="1"/>
</dbReference>
<sequence length="393" mass="43841">MTKTSTNLTEPDITVAFDYGGSLTKIIFAGKDRQVRLLCMEPEVVSVPRESILGYTRDQLGSADPQNTAWVAFRNDYRAVGYLAKQRFHANAGLSELKYERALHKTLAALWVIKEKQKLPGNFTVAIAALLPPGEYEDRSRFERVLREALADYQTPTGRMSVELLVFNCKPEGGGIYLMHNKKAGSGIKERVCAIAMLGYRNASLLVAQRGDVAPGKMSDLGFIRMVEKVLVKTSGQTAERLTPAIVTAGSEFKAAPLMRLARSTSREGRAEEVQQMLLAIKEARPEYVRSLTSWLDENLPPDCDELVFCGGTAAYFKKELNEYYDRLPIIWNADISIPVVLDKKGLGDRLSDVYGMFVYFKTVLKKQFNSKSYKSLESLSEGSQKQEVKAHG</sequence>
<protein>
    <recommendedName>
        <fullName evidence="3">Actin-like protein N-terminal domain-containing protein</fullName>
    </recommendedName>
</protein>
<dbReference type="Proteomes" id="UP000182190">
    <property type="component" value="Unassembled WGS sequence"/>
</dbReference>
<dbReference type="EMBL" id="CZCS02000163">
    <property type="protein sequence ID" value="VXD16910.1"/>
    <property type="molecule type" value="Genomic_DNA"/>
</dbReference>
<evidence type="ECO:0000313" key="1">
    <source>
        <dbReference type="EMBL" id="VXD16910.1"/>
    </source>
</evidence>
<reference evidence="1" key="1">
    <citation type="submission" date="2019-10" db="EMBL/GenBank/DDBJ databases">
        <authorList>
            <consortium name="Genoscope - CEA"/>
            <person name="William W."/>
        </authorList>
    </citation>
    <scope>NUCLEOTIDE SEQUENCE [LARGE SCALE GENOMIC DNA]</scope>
    <source>
        <strain evidence="1">BBR_PRJEB10994</strain>
    </source>
</reference>